<dbReference type="EMBL" id="CP053923">
    <property type="protein sequence ID" value="QNT70979.1"/>
    <property type="molecule type" value="Genomic_DNA"/>
</dbReference>
<evidence type="ECO:0000313" key="2">
    <source>
        <dbReference type="Proteomes" id="UP000516369"/>
    </source>
</evidence>
<dbReference type="KEGG" id="dvn:HQ394_18780"/>
<protein>
    <submittedName>
        <fullName evidence="1">Uncharacterized protein</fullName>
    </submittedName>
</protein>
<organism evidence="1 2">
    <name type="scientific">Defluviicoccus vanus</name>
    <dbReference type="NCBI Taxonomy" id="111831"/>
    <lineage>
        <taxon>Bacteria</taxon>
        <taxon>Pseudomonadati</taxon>
        <taxon>Pseudomonadota</taxon>
        <taxon>Alphaproteobacteria</taxon>
        <taxon>Rhodospirillales</taxon>
        <taxon>Rhodospirillaceae</taxon>
        <taxon>Defluviicoccus</taxon>
    </lineage>
</organism>
<name>A0A7H1N5J3_9PROT</name>
<sequence>MMTPTPAERALYTDLTALLMRMQGESMGLVEAAIEERFQAFVHTQQPGGCGRLEITQSYTVHDDAEPWTEYRTEYRIGAMVPPPSTLASCKKPAAIPNECTHAGSNIVPFPRACARKRTITATDVARPRGF</sequence>
<reference evidence="1 2" key="1">
    <citation type="submission" date="2020-05" db="EMBL/GenBank/DDBJ databases">
        <title>Complete closed genome sequence of Defluviicoccus vanus.</title>
        <authorList>
            <person name="Bessarab I."/>
            <person name="Arumugam K."/>
            <person name="Maszenan A.M."/>
            <person name="Seviour R.J."/>
            <person name="Williams R.B."/>
        </authorList>
    </citation>
    <scope>NUCLEOTIDE SEQUENCE [LARGE SCALE GENOMIC DNA]</scope>
    <source>
        <strain evidence="1 2">Ben 114</strain>
    </source>
</reference>
<proteinExistence type="predicted"/>
<keyword evidence="2" id="KW-1185">Reference proteome</keyword>
<dbReference type="AlphaFoldDB" id="A0A7H1N5J3"/>
<accession>A0A7H1N5J3</accession>
<dbReference type="RefSeq" id="WP_190261439.1">
    <property type="nucleotide sequence ID" value="NZ_CP053923.1"/>
</dbReference>
<gene>
    <name evidence="1" type="ORF">HQ394_18780</name>
</gene>
<dbReference type="Proteomes" id="UP000516369">
    <property type="component" value="Chromosome"/>
</dbReference>
<evidence type="ECO:0000313" key="1">
    <source>
        <dbReference type="EMBL" id="QNT70979.1"/>
    </source>
</evidence>